<dbReference type="GO" id="GO:0000151">
    <property type="term" value="C:ubiquitin ligase complex"/>
    <property type="evidence" value="ECO:0007669"/>
    <property type="project" value="TreeGrafter"/>
</dbReference>
<evidence type="ECO:0000256" key="2">
    <source>
        <dbReference type="SAM" id="SignalP"/>
    </source>
</evidence>
<name>A0A8S1HQS2_9PELO</name>
<evidence type="ECO:0000313" key="4">
    <source>
        <dbReference type="EMBL" id="CAD6197727.1"/>
    </source>
</evidence>
<keyword evidence="5" id="KW-1185">Reference proteome</keyword>
<dbReference type="InterPro" id="IPR039164">
    <property type="entry name" value="UBR1-like"/>
</dbReference>
<dbReference type="OrthoDB" id="15304at2759"/>
<dbReference type="EMBL" id="CAJGYM010000102">
    <property type="protein sequence ID" value="CAD6197727.1"/>
    <property type="molecule type" value="Genomic_DNA"/>
</dbReference>
<keyword evidence="1" id="KW-0833">Ubl conjugation pathway</keyword>
<sequence>MDKKSWRFTPLWLLAVAYQRLDGLCHPLVGEPLNWRPRRLLQLPAKYDDFFSRYFHRVCSCCEKVPTNPVICLLCAQLICLDECCRVQRDSEIERHADACSASSGLFLSLNSSLVIVVRTKMAAIWGSVYLDAHMEEDRNLRRGKPLHLSAPRWRCLEHDWAEQEWQSVNQWFQLSGTNFALQIRDAYLYNR</sequence>
<keyword evidence="1" id="KW-0479">Metal-binding</keyword>
<reference evidence="4" key="1">
    <citation type="submission" date="2020-10" db="EMBL/GenBank/DDBJ databases">
        <authorList>
            <person name="Kikuchi T."/>
        </authorList>
    </citation>
    <scope>NUCLEOTIDE SEQUENCE</scope>
    <source>
        <strain evidence="4">NKZ352</strain>
    </source>
</reference>
<comment type="function">
    <text evidence="1">Ubiquitin ligase protein which is a component of the N-end rule pathway. Recognizes and binds to proteins bearing specific N-terminal residues that are destabilizing according to the N-end rule, leading to their ubiquitination and subsequent degradation.</text>
</comment>
<feature type="signal peptide" evidence="2">
    <location>
        <begin position="1"/>
        <end position="23"/>
    </location>
</feature>
<gene>
    <name evidence="4" type="ORF">CAUJ_LOCUS13636</name>
</gene>
<dbReference type="GO" id="GO:0061630">
    <property type="term" value="F:ubiquitin protein ligase activity"/>
    <property type="evidence" value="ECO:0007669"/>
    <property type="project" value="UniProtKB-UniRule"/>
</dbReference>
<dbReference type="Pfam" id="PF18995">
    <property type="entry name" value="PRT6_C"/>
    <property type="match status" value="1"/>
</dbReference>
<keyword evidence="1" id="KW-0863">Zinc-finger</keyword>
<comment type="pathway">
    <text evidence="1">Protein modification; protein ubiquitination.</text>
</comment>
<dbReference type="InterPro" id="IPR044046">
    <property type="entry name" value="E3_ligase_UBR-like_C"/>
</dbReference>
<keyword evidence="1" id="KW-0862">Zinc</keyword>
<keyword evidence="2" id="KW-0732">Signal</keyword>
<evidence type="ECO:0000313" key="5">
    <source>
        <dbReference type="Proteomes" id="UP000835052"/>
    </source>
</evidence>
<evidence type="ECO:0000256" key="1">
    <source>
        <dbReference type="RuleBase" id="RU366018"/>
    </source>
</evidence>
<comment type="caution">
    <text evidence="4">The sequence shown here is derived from an EMBL/GenBank/DDBJ whole genome shotgun (WGS) entry which is preliminary data.</text>
</comment>
<dbReference type="PANTHER" id="PTHR21497">
    <property type="entry name" value="UBIQUITIN LIGASE E3 ALPHA-RELATED"/>
    <property type="match status" value="1"/>
</dbReference>
<comment type="catalytic activity">
    <reaction evidence="1">
        <text>S-ubiquitinyl-[E2 ubiquitin-conjugating enzyme]-L-cysteine + [acceptor protein]-L-lysine = [E2 ubiquitin-conjugating enzyme]-L-cysteine + N(6)-ubiquitinyl-[acceptor protein]-L-lysine.</text>
        <dbReference type="EC" id="2.3.2.27"/>
    </reaction>
</comment>
<proteinExistence type="inferred from homology"/>
<dbReference type="PANTHER" id="PTHR21497:SF39">
    <property type="entry name" value="E3 UBIQUITIN-PROTEIN LIGASE UBR3"/>
    <property type="match status" value="1"/>
</dbReference>
<dbReference type="GO" id="GO:0008270">
    <property type="term" value="F:zinc ion binding"/>
    <property type="evidence" value="ECO:0007669"/>
    <property type="project" value="UniProtKB-UniRule"/>
</dbReference>
<comment type="similarity">
    <text evidence="1">Belongs to the E3 ubiquitin-protein ligase UBR1-like family.</text>
</comment>
<dbReference type="AlphaFoldDB" id="A0A8S1HQS2"/>
<dbReference type="Proteomes" id="UP000835052">
    <property type="component" value="Unassembled WGS sequence"/>
</dbReference>
<dbReference type="EC" id="2.3.2.27" evidence="1"/>
<organism evidence="4 5">
    <name type="scientific">Caenorhabditis auriculariae</name>
    <dbReference type="NCBI Taxonomy" id="2777116"/>
    <lineage>
        <taxon>Eukaryota</taxon>
        <taxon>Metazoa</taxon>
        <taxon>Ecdysozoa</taxon>
        <taxon>Nematoda</taxon>
        <taxon>Chromadorea</taxon>
        <taxon>Rhabditida</taxon>
        <taxon>Rhabditina</taxon>
        <taxon>Rhabditomorpha</taxon>
        <taxon>Rhabditoidea</taxon>
        <taxon>Rhabditidae</taxon>
        <taxon>Peloderinae</taxon>
        <taxon>Caenorhabditis</taxon>
    </lineage>
</organism>
<protein>
    <recommendedName>
        <fullName evidence="1">E3 ubiquitin-protein ligase</fullName>
        <ecNumber evidence="1">2.3.2.27</ecNumber>
    </recommendedName>
</protein>
<feature type="chain" id="PRO_5035914382" description="E3 ubiquitin-protein ligase" evidence="2">
    <location>
        <begin position="24"/>
        <end position="192"/>
    </location>
</feature>
<dbReference type="GO" id="GO:0071596">
    <property type="term" value="P:ubiquitin-dependent protein catabolic process via the N-end rule pathway"/>
    <property type="evidence" value="ECO:0007669"/>
    <property type="project" value="UniProtKB-UniRule"/>
</dbReference>
<keyword evidence="1" id="KW-0808">Transferase</keyword>
<feature type="domain" description="E3 ubiquitin-protein ligase UBR-like C-terminal" evidence="3">
    <location>
        <begin position="38"/>
        <end position="162"/>
    </location>
</feature>
<dbReference type="GO" id="GO:0005737">
    <property type="term" value="C:cytoplasm"/>
    <property type="evidence" value="ECO:0007669"/>
    <property type="project" value="TreeGrafter"/>
</dbReference>
<dbReference type="GO" id="GO:0016567">
    <property type="term" value="P:protein ubiquitination"/>
    <property type="evidence" value="ECO:0007669"/>
    <property type="project" value="UniProtKB-UniRule"/>
</dbReference>
<accession>A0A8S1HQS2</accession>
<evidence type="ECO:0000259" key="3">
    <source>
        <dbReference type="Pfam" id="PF18995"/>
    </source>
</evidence>